<organism evidence="1 2">
    <name type="scientific">Eumeta variegata</name>
    <name type="common">Bagworm moth</name>
    <name type="synonym">Eumeta japonica</name>
    <dbReference type="NCBI Taxonomy" id="151549"/>
    <lineage>
        <taxon>Eukaryota</taxon>
        <taxon>Metazoa</taxon>
        <taxon>Ecdysozoa</taxon>
        <taxon>Arthropoda</taxon>
        <taxon>Hexapoda</taxon>
        <taxon>Insecta</taxon>
        <taxon>Pterygota</taxon>
        <taxon>Neoptera</taxon>
        <taxon>Endopterygota</taxon>
        <taxon>Lepidoptera</taxon>
        <taxon>Glossata</taxon>
        <taxon>Ditrysia</taxon>
        <taxon>Tineoidea</taxon>
        <taxon>Psychidae</taxon>
        <taxon>Oiketicinae</taxon>
        <taxon>Eumeta</taxon>
    </lineage>
</organism>
<evidence type="ECO:0000313" key="2">
    <source>
        <dbReference type="Proteomes" id="UP000299102"/>
    </source>
</evidence>
<evidence type="ECO:0000313" key="1">
    <source>
        <dbReference type="EMBL" id="GBP48393.1"/>
    </source>
</evidence>
<reference evidence="1 2" key="1">
    <citation type="journal article" date="2019" name="Commun. Biol.">
        <title>The bagworm genome reveals a unique fibroin gene that provides high tensile strength.</title>
        <authorList>
            <person name="Kono N."/>
            <person name="Nakamura H."/>
            <person name="Ohtoshi R."/>
            <person name="Tomita M."/>
            <person name="Numata K."/>
            <person name="Arakawa K."/>
        </authorList>
    </citation>
    <scope>NUCLEOTIDE SEQUENCE [LARGE SCALE GENOMIC DNA]</scope>
</reference>
<comment type="caution">
    <text evidence="1">The sequence shown here is derived from an EMBL/GenBank/DDBJ whole genome shotgun (WGS) entry which is preliminary data.</text>
</comment>
<name>A0A4C1WBG8_EUMVA</name>
<dbReference type="AlphaFoldDB" id="A0A4C1WBG8"/>
<dbReference type="EMBL" id="BGZK01000523">
    <property type="protein sequence ID" value="GBP48393.1"/>
    <property type="molecule type" value="Genomic_DNA"/>
</dbReference>
<sequence length="213" mass="24134">MRVYRGVNVSTDYFLVLCRNEAKKVCGVKNRTNVSKKYNEWWNFEVKKVVNENKKAWLDLLSVKGNHRVQREDILKVKLKDTESRTSSDGRVGSCDSENAESHVTNINRCVLSGSERGAARARRRVLPSGRSRQLVGFLSTSTPESCAVGHELLIKLSLGSFRIVLLAKDIHCDYTINTKQIQTDKHYDPRQAVGGMRRTVLRPPYSIGDPQN</sequence>
<accession>A0A4C1WBG8</accession>
<keyword evidence="2" id="KW-1185">Reference proteome</keyword>
<protein>
    <submittedName>
        <fullName evidence="1">Uncharacterized protein</fullName>
    </submittedName>
</protein>
<gene>
    <name evidence="1" type="ORF">EVAR_36827_1</name>
</gene>
<proteinExistence type="predicted"/>
<dbReference type="Proteomes" id="UP000299102">
    <property type="component" value="Unassembled WGS sequence"/>
</dbReference>